<keyword evidence="4" id="KW-1185">Reference proteome</keyword>
<evidence type="ECO:0000313" key="3">
    <source>
        <dbReference type="EMBL" id="NYG07057.1"/>
    </source>
</evidence>
<feature type="compositionally biased region" description="Low complexity" evidence="1">
    <location>
        <begin position="378"/>
        <end position="394"/>
    </location>
</feature>
<protein>
    <recommendedName>
        <fullName evidence="5">Gram-positive cocci surface proteins LPxTG domain-containing protein</fullName>
    </recommendedName>
</protein>
<gene>
    <name evidence="3" type="ORF">BJ986_001544</name>
</gene>
<dbReference type="EMBL" id="JACCAB010000001">
    <property type="protein sequence ID" value="NYG07057.1"/>
    <property type="molecule type" value="Genomic_DNA"/>
</dbReference>
<proteinExistence type="predicted"/>
<dbReference type="RefSeq" id="WP_179421449.1">
    <property type="nucleotide sequence ID" value="NZ_JACCAB010000001.1"/>
</dbReference>
<reference evidence="3 4" key="1">
    <citation type="submission" date="2020-07" db="EMBL/GenBank/DDBJ databases">
        <title>Sequencing the genomes of 1000 actinobacteria strains.</title>
        <authorList>
            <person name="Klenk H.-P."/>
        </authorList>
    </citation>
    <scope>NUCLEOTIDE SEQUENCE [LARGE SCALE GENOMIC DNA]</scope>
    <source>
        <strain evidence="3 4">DSM 23987</strain>
    </source>
</reference>
<feature type="region of interest" description="Disordered" evidence="1">
    <location>
        <begin position="358"/>
        <end position="394"/>
    </location>
</feature>
<comment type="caution">
    <text evidence="3">The sequence shown here is derived from an EMBL/GenBank/DDBJ whole genome shotgun (WGS) entry which is preliminary data.</text>
</comment>
<dbReference type="AlphaFoldDB" id="A0A852WCQ0"/>
<accession>A0A852WCQ0</accession>
<evidence type="ECO:0008006" key="5">
    <source>
        <dbReference type="Google" id="ProtNLM"/>
    </source>
</evidence>
<feature type="signal peptide" evidence="2">
    <location>
        <begin position="1"/>
        <end position="27"/>
    </location>
</feature>
<sequence>MTPARTRTALALTLACTPLLIATAAHADPACGTPAVDAVFATVHTDAVTHLELKWATTVVDSPAAAAWDEPDVVVPATYKTVTVVDKAAWDETVVDKAAWDETVVDKAAWDETVVDKAAWDETVVDKAAWDETVVDQQAWWETVVDQQAFQQFVVTRPAMTYRVNQWQYRNIFGHVLYTEWWREGTSPSGSGWSLTGNWYYQTDPAQGYWAYVPAVTHQVFHPAETHVVHHDAETHVVTHDAETHVVTHDAETHVVNHPAETHVVNHPEVNHEEQVVDVAEHSVPGEHHDAVAEVSHQEYQWAAQSPGEAWVQTEESRIVTDSAASDTQVLVTPASPAGAPCPPAVAPPAVAPPAVAPPAVAPGAGDHGDGGIGAGGSANSRNGNGNGTSPAKAPAVSAASAVPVLAHTGADGAGELLALGGLLVLAGAGAQRVARRRG</sequence>
<dbReference type="Proteomes" id="UP000573599">
    <property type="component" value="Unassembled WGS sequence"/>
</dbReference>
<evidence type="ECO:0000256" key="1">
    <source>
        <dbReference type="SAM" id="MobiDB-lite"/>
    </source>
</evidence>
<name>A0A852WCQ0_9MICO</name>
<evidence type="ECO:0000256" key="2">
    <source>
        <dbReference type="SAM" id="SignalP"/>
    </source>
</evidence>
<evidence type="ECO:0000313" key="4">
    <source>
        <dbReference type="Proteomes" id="UP000573599"/>
    </source>
</evidence>
<feature type="chain" id="PRO_5032391507" description="Gram-positive cocci surface proteins LPxTG domain-containing protein" evidence="2">
    <location>
        <begin position="28"/>
        <end position="439"/>
    </location>
</feature>
<organism evidence="3 4">
    <name type="scientific">Pedococcus badiiscoriae</name>
    <dbReference type="NCBI Taxonomy" id="642776"/>
    <lineage>
        <taxon>Bacteria</taxon>
        <taxon>Bacillati</taxon>
        <taxon>Actinomycetota</taxon>
        <taxon>Actinomycetes</taxon>
        <taxon>Micrococcales</taxon>
        <taxon>Intrasporangiaceae</taxon>
        <taxon>Pedococcus</taxon>
    </lineage>
</organism>
<keyword evidence="2" id="KW-0732">Signal</keyword>